<dbReference type="SUPFAM" id="SSF48498">
    <property type="entry name" value="Tetracyclin repressor-like, C-terminal domain"/>
    <property type="match status" value="1"/>
</dbReference>
<dbReference type="OrthoDB" id="7771375at2"/>
<name>A0A2A2GJ03_9RHOB</name>
<proteinExistence type="predicted"/>
<comment type="caution">
    <text evidence="4">The sequence shown here is derived from an EMBL/GenBank/DDBJ whole genome shotgun (WGS) entry which is preliminary data.</text>
</comment>
<evidence type="ECO:0000259" key="3">
    <source>
        <dbReference type="Pfam" id="PF13305"/>
    </source>
</evidence>
<gene>
    <name evidence="4" type="ORF">CK240_11705</name>
</gene>
<reference evidence="4 5" key="1">
    <citation type="submission" date="2017-09" db="EMBL/GenBank/DDBJ databases">
        <title>Paracoccus alkalisoli sp. nov., isolated from saline alkaline soil.</title>
        <authorList>
            <person name="Dong X."/>
            <person name="Zhang G."/>
        </authorList>
    </citation>
    <scope>NUCLEOTIDE SEQUENCE [LARGE SCALE GENOMIC DNA]</scope>
    <source>
        <strain evidence="4 5">WN007</strain>
    </source>
</reference>
<sequence length="196" mass="21428">MDLLVDAATSYLQECQTRSIDVEEIARRAGIDPALARTVCPTNEDLGVAIDTYGMLRASDVINKALVAAQPGDNRGALIGLIRAYLDWARANPMLYLTLATRTIQFPGENNIVRRYDASFVPLVRRYLGESEDAPATRRAAVLRGFLLGLAHLALDGHLSLWTLPNVDVEAEITATIEDFVDLLLSAPPQPIRSEA</sequence>
<feature type="domain" description="HTH-type transcriptional regulator MT1864/Rv1816-like C-terminal" evidence="3">
    <location>
        <begin position="80"/>
        <end position="173"/>
    </location>
</feature>
<keyword evidence="1" id="KW-0805">Transcription regulation</keyword>
<keyword evidence="5" id="KW-1185">Reference proteome</keyword>
<dbReference type="Proteomes" id="UP000218023">
    <property type="component" value="Unassembled WGS sequence"/>
</dbReference>
<evidence type="ECO:0000256" key="1">
    <source>
        <dbReference type="ARBA" id="ARBA00023015"/>
    </source>
</evidence>
<dbReference type="Pfam" id="PF13305">
    <property type="entry name" value="TetR_C_33"/>
    <property type="match status" value="1"/>
</dbReference>
<organism evidence="4 5">
    <name type="scientific">Paracoccus salipaludis</name>
    <dbReference type="NCBI Taxonomy" id="2032623"/>
    <lineage>
        <taxon>Bacteria</taxon>
        <taxon>Pseudomonadati</taxon>
        <taxon>Pseudomonadota</taxon>
        <taxon>Alphaproteobacteria</taxon>
        <taxon>Rhodobacterales</taxon>
        <taxon>Paracoccaceae</taxon>
        <taxon>Paracoccus</taxon>
    </lineage>
</organism>
<dbReference type="Gene3D" id="1.10.357.10">
    <property type="entry name" value="Tetracycline Repressor, domain 2"/>
    <property type="match status" value="1"/>
</dbReference>
<keyword evidence="2" id="KW-0804">Transcription</keyword>
<dbReference type="EMBL" id="NSJZ01000010">
    <property type="protein sequence ID" value="PAU96742.1"/>
    <property type="molecule type" value="Genomic_DNA"/>
</dbReference>
<protein>
    <recommendedName>
        <fullName evidence="3">HTH-type transcriptional regulator MT1864/Rv1816-like C-terminal domain-containing protein</fullName>
    </recommendedName>
</protein>
<evidence type="ECO:0000256" key="2">
    <source>
        <dbReference type="ARBA" id="ARBA00023163"/>
    </source>
</evidence>
<dbReference type="InterPro" id="IPR025996">
    <property type="entry name" value="MT1864/Rv1816-like_C"/>
</dbReference>
<evidence type="ECO:0000313" key="5">
    <source>
        <dbReference type="Proteomes" id="UP000218023"/>
    </source>
</evidence>
<accession>A0A2A2GJ03</accession>
<dbReference type="AlphaFoldDB" id="A0A2A2GJ03"/>
<dbReference type="InterPro" id="IPR036271">
    <property type="entry name" value="Tet_transcr_reg_TetR-rel_C_sf"/>
</dbReference>
<evidence type="ECO:0000313" key="4">
    <source>
        <dbReference type="EMBL" id="PAU96742.1"/>
    </source>
</evidence>
<dbReference type="RefSeq" id="WP_095640532.1">
    <property type="nucleotide sequence ID" value="NZ_NSJZ01000010.1"/>
</dbReference>